<dbReference type="Gene3D" id="2.130.10.10">
    <property type="entry name" value="YVTN repeat-like/Quinoprotein amine dehydrogenase"/>
    <property type="match status" value="1"/>
</dbReference>
<dbReference type="AlphaFoldDB" id="A0A6M8HLL4"/>
<reference evidence="3 4" key="1">
    <citation type="journal article" date="2014" name="World J. Microbiol. Biotechnol.">
        <title>Biodiversity and physiological characteristics of Antarctic and Arctic lichens-associated bacteria.</title>
        <authorList>
            <person name="Lee Y.M."/>
            <person name="Kim E.H."/>
            <person name="Lee H.K."/>
            <person name="Hong S.G."/>
        </authorList>
    </citation>
    <scope>NUCLEOTIDE SEQUENCE [LARGE SCALE GENOMIC DNA]</scope>
    <source>
        <strain evidence="3 4">PAMC 26569</strain>
    </source>
</reference>
<dbReference type="InterPro" id="IPR017850">
    <property type="entry name" value="Alkaline_phosphatase_core_sf"/>
</dbReference>
<dbReference type="InterPro" id="IPR011044">
    <property type="entry name" value="Quino_amine_DH_bsu"/>
</dbReference>
<dbReference type="PANTHER" id="PTHR47197:SF3">
    <property type="entry name" value="DIHYDRO-HEME D1 DEHYDROGENASE"/>
    <property type="match status" value="1"/>
</dbReference>
<protein>
    <submittedName>
        <fullName evidence="3">Beta-propeller fold lactonase family protein</fullName>
    </submittedName>
</protein>
<evidence type="ECO:0000313" key="3">
    <source>
        <dbReference type="EMBL" id="QKE89244.1"/>
    </source>
</evidence>
<keyword evidence="1" id="KW-0378">Hydrolase</keyword>
<accession>A0A6M8HLL4</accession>
<dbReference type="Gene3D" id="3.40.720.10">
    <property type="entry name" value="Alkaline Phosphatase, subunit A"/>
    <property type="match status" value="2"/>
</dbReference>
<evidence type="ECO:0000256" key="2">
    <source>
        <dbReference type="SAM" id="SignalP"/>
    </source>
</evidence>
<keyword evidence="2" id="KW-0732">Signal</keyword>
<proteinExistence type="predicted"/>
<dbReference type="EMBL" id="CP053708">
    <property type="protein sequence ID" value="QKE89244.1"/>
    <property type="molecule type" value="Genomic_DNA"/>
</dbReference>
<dbReference type="GO" id="GO:0016788">
    <property type="term" value="F:hydrolase activity, acting on ester bonds"/>
    <property type="evidence" value="ECO:0007669"/>
    <property type="project" value="InterPro"/>
</dbReference>
<feature type="chain" id="PRO_5027050852" evidence="2">
    <location>
        <begin position="30"/>
        <end position="982"/>
    </location>
</feature>
<dbReference type="KEGG" id="lck:HN018_03605"/>
<dbReference type="InterPro" id="IPR011042">
    <property type="entry name" value="6-blade_b-propeller_TolB-like"/>
</dbReference>
<dbReference type="SUPFAM" id="SSF50969">
    <property type="entry name" value="YVTN repeat-like/Quinoprotein amine dehydrogenase"/>
    <property type="match status" value="1"/>
</dbReference>
<dbReference type="Proteomes" id="UP000500767">
    <property type="component" value="Chromosome"/>
</dbReference>
<dbReference type="Gene3D" id="2.120.10.30">
    <property type="entry name" value="TolB, C-terminal domain"/>
    <property type="match status" value="1"/>
</dbReference>
<dbReference type="Pfam" id="PF04185">
    <property type="entry name" value="Phosphoesterase"/>
    <property type="match status" value="1"/>
</dbReference>
<name>A0A6M8HLL4_9PROT</name>
<dbReference type="Pfam" id="PF10282">
    <property type="entry name" value="Lactonase"/>
    <property type="match status" value="1"/>
</dbReference>
<dbReference type="InterPro" id="IPR051200">
    <property type="entry name" value="Host-pathogen_enzymatic-act"/>
</dbReference>
<organism evidence="3 4">
    <name type="scientific">Lichenicola cladoniae</name>
    <dbReference type="NCBI Taxonomy" id="1484109"/>
    <lineage>
        <taxon>Bacteria</taxon>
        <taxon>Pseudomonadati</taxon>
        <taxon>Pseudomonadota</taxon>
        <taxon>Alphaproteobacteria</taxon>
        <taxon>Acetobacterales</taxon>
        <taxon>Acetobacteraceae</taxon>
        <taxon>Lichenicola</taxon>
    </lineage>
</organism>
<dbReference type="SUPFAM" id="SSF53649">
    <property type="entry name" value="Alkaline phosphatase-like"/>
    <property type="match status" value="1"/>
</dbReference>
<keyword evidence="4" id="KW-1185">Reference proteome</keyword>
<dbReference type="InterPro" id="IPR007312">
    <property type="entry name" value="Phosphoesterase"/>
</dbReference>
<sequence length="982" mass="105216">MPMPIRLSQRLRTALFATSALSFATVADATPRGVELPTNLYITPLAIRGAEQQLLNPKLPDYPNFIASEALLEAVSPDGKSLAIVTGGQNSLHNASGVTDTANSTQYIFIYDISGSNARRPSLVQVLKQPNANRGLVWSPDGNILFAAGGSDDAVYAYTKNDGVFSLTKTVPLGHAQAGSGGLGLLVKPETIGLAISADGRTLVAANNYNDSITVGDVASARIRFDFDLRPFNTSGTNGVAGGEYPFAVAINGNDAYVSSTRDREIVVVDISGTAGRLVKRIKLSGNPYGMVLRDGVLFVAEDNQDRVGLIDVASNSLLREIDVRAPAGMLKGPRYTGAAPYAVTLSPDSKTLYVVNNGANNIAVVPLTGSQALSVTGLIPTAYAPKDIAFSTDGRQMYIINGKSNTGPNPANLMTNTGSIQYKAFAPIPPGYSNNPAGILAANTIAAAASNAANQYQFQLEQASLISAPTPDAQQLIDLTEQVAKNNGYSARVPAADRQVMSFLRRRIKHVIYIIKENRTFDQILGDLKNGANADPSLVQFGRDITPNFHRISRQYVTLDNFFDPADGSMDGWSWSMRGRITNDEEVTQQQNYAYVNRGLSYETEGSNRNVPVGVADAARVDAVAPTTVNGTVYNYNTLSALLPGGTANLLPGPSDIAATDTVFGDEPGQQNGYIFVAAIKAGLSVRNYGFMVNNIGPTTLNGQPITNAGAAGIQQVAELHPALQGNTDLYFRGFDQNFSDQWNVNEWKREFRHYVHDNNLPAFETVRLSHDHTGNFATALAGVNTPETQEADNDLAIGRVLQTVSESPFAKSTLVFVIEDDSQDGPDHVDSHRATAYVAGAYVRQHAVVSTRYNQVNMLRTMEDILGTAHISLLTANAAPMADVFDISGSGDWSYTATASTILKTTTLVAANQTGIRYAAGPDIRPLHDAAWWAKKTAGFDFSVEDRVPTALFNRVLWEGTRPGVAYPRIAASSVVDKDD</sequence>
<evidence type="ECO:0000313" key="4">
    <source>
        <dbReference type="Proteomes" id="UP000500767"/>
    </source>
</evidence>
<dbReference type="InterPro" id="IPR015943">
    <property type="entry name" value="WD40/YVTN_repeat-like_dom_sf"/>
</dbReference>
<feature type="signal peptide" evidence="2">
    <location>
        <begin position="1"/>
        <end position="29"/>
    </location>
</feature>
<dbReference type="InterPro" id="IPR019405">
    <property type="entry name" value="Lactonase_7-beta_prop"/>
</dbReference>
<evidence type="ECO:0000256" key="1">
    <source>
        <dbReference type="ARBA" id="ARBA00022801"/>
    </source>
</evidence>
<dbReference type="PANTHER" id="PTHR47197">
    <property type="entry name" value="PROTEIN NIRF"/>
    <property type="match status" value="1"/>
</dbReference>
<gene>
    <name evidence="3" type="ORF">HN018_03605</name>
</gene>